<feature type="region of interest" description="Disordered" evidence="1">
    <location>
        <begin position="1"/>
        <end position="25"/>
    </location>
</feature>
<gene>
    <name evidence="2" type="ORF">OCU04_005736</name>
</gene>
<evidence type="ECO:0008006" key="4">
    <source>
        <dbReference type="Google" id="ProtNLM"/>
    </source>
</evidence>
<feature type="compositionally biased region" description="Low complexity" evidence="1">
    <location>
        <begin position="193"/>
        <end position="205"/>
    </location>
</feature>
<keyword evidence="3" id="KW-1185">Reference proteome</keyword>
<feature type="compositionally biased region" description="Polar residues" evidence="1">
    <location>
        <begin position="152"/>
        <end position="171"/>
    </location>
</feature>
<name>A0A9X0APS4_9HELO</name>
<dbReference type="EMBL" id="JAPEIS010000005">
    <property type="protein sequence ID" value="KAJ8066697.1"/>
    <property type="molecule type" value="Genomic_DNA"/>
</dbReference>
<comment type="caution">
    <text evidence="2">The sequence shown here is derived from an EMBL/GenBank/DDBJ whole genome shotgun (WGS) entry which is preliminary data.</text>
</comment>
<accession>A0A9X0APS4</accession>
<feature type="region of interest" description="Disordered" evidence="1">
    <location>
        <begin position="152"/>
        <end position="211"/>
    </location>
</feature>
<dbReference type="OrthoDB" id="5421421at2759"/>
<evidence type="ECO:0000313" key="3">
    <source>
        <dbReference type="Proteomes" id="UP001152300"/>
    </source>
</evidence>
<feature type="region of interest" description="Disordered" evidence="1">
    <location>
        <begin position="78"/>
        <end position="124"/>
    </location>
</feature>
<feature type="region of interest" description="Disordered" evidence="1">
    <location>
        <begin position="238"/>
        <end position="268"/>
    </location>
</feature>
<feature type="compositionally biased region" description="Polar residues" evidence="1">
    <location>
        <begin position="183"/>
        <end position="192"/>
    </location>
</feature>
<dbReference type="AlphaFoldDB" id="A0A9X0APS4"/>
<evidence type="ECO:0000256" key="1">
    <source>
        <dbReference type="SAM" id="MobiDB-lite"/>
    </source>
</evidence>
<sequence>MTTMGEPAFGGGHSVPHSAGHSSNRASDIPWTPYSAVSSFNLPAHYDSSLITPITMAPSPNISSRPAPAVRERDIKLSPSMESPGYPLFGGGEDDFGSRLDAAPMKQKEPSSNNSKIPTSESNYPTSPALFCTSPYYGAFGVSATPKSGRTVELTSPNMNTSPRNTSSSAMSADLQKSRHATPDQNPGSYRVNNPAPILIAPNPNTMRPATRPVEMPYRDGLPYGRHDSMNSMHSISTSMTSYHSTPHHYPEQQVAPLPARRKRKSPPTQLDGEIIYSGPINHEEQVLMQLSDVDGLPWKEIAKEFNARTGKSMKVPALQMRKKRLCERLRIWTDCEERALTLAWEDYDRAKWEEIAKGMMRHGVQEKWSKEAVQRKFGEMFPSRRSIIRTTRLCTIQACRTHAL</sequence>
<protein>
    <recommendedName>
        <fullName evidence="4">Myb-like domain-containing protein</fullName>
    </recommendedName>
</protein>
<proteinExistence type="predicted"/>
<reference evidence="2" key="1">
    <citation type="submission" date="2022-11" db="EMBL/GenBank/DDBJ databases">
        <title>Genome Resource of Sclerotinia nivalis Strain SnTB1, a Plant Pathogen Isolated from American Ginseng.</title>
        <authorList>
            <person name="Fan S."/>
        </authorList>
    </citation>
    <scope>NUCLEOTIDE SEQUENCE</scope>
    <source>
        <strain evidence="2">SnTB1</strain>
    </source>
</reference>
<feature type="compositionally biased region" description="Polar residues" evidence="1">
    <location>
        <begin position="110"/>
        <end position="124"/>
    </location>
</feature>
<organism evidence="2 3">
    <name type="scientific">Sclerotinia nivalis</name>
    <dbReference type="NCBI Taxonomy" id="352851"/>
    <lineage>
        <taxon>Eukaryota</taxon>
        <taxon>Fungi</taxon>
        <taxon>Dikarya</taxon>
        <taxon>Ascomycota</taxon>
        <taxon>Pezizomycotina</taxon>
        <taxon>Leotiomycetes</taxon>
        <taxon>Helotiales</taxon>
        <taxon>Sclerotiniaceae</taxon>
        <taxon>Sclerotinia</taxon>
    </lineage>
</organism>
<evidence type="ECO:0000313" key="2">
    <source>
        <dbReference type="EMBL" id="KAJ8066697.1"/>
    </source>
</evidence>
<dbReference type="Proteomes" id="UP001152300">
    <property type="component" value="Unassembled WGS sequence"/>
</dbReference>